<dbReference type="GO" id="GO:0016787">
    <property type="term" value="F:hydrolase activity"/>
    <property type="evidence" value="ECO:0007669"/>
    <property type="project" value="UniProtKB-KW"/>
</dbReference>
<evidence type="ECO:0000256" key="1">
    <source>
        <dbReference type="ARBA" id="ARBA00022801"/>
    </source>
</evidence>
<dbReference type="InterPro" id="IPR038718">
    <property type="entry name" value="SNF2-like_sf"/>
</dbReference>
<dbReference type="STRING" id="1121316.SAMN02745207_00559"/>
<dbReference type="SMART" id="SM00487">
    <property type="entry name" value="DEXDc"/>
    <property type="match status" value="1"/>
</dbReference>
<dbReference type="AlphaFoldDB" id="A0A1M5RIX2"/>
<dbReference type="Pfam" id="PF00176">
    <property type="entry name" value="SNF2-rel_dom"/>
    <property type="match status" value="1"/>
</dbReference>
<dbReference type="FunFam" id="3.40.50.300:FF:000533">
    <property type="entry name" value="Helicase, Snf2 family"/>
    <property type="match status" value="1"/>
</dbReference>
<keyword evidence="4" id="KW-0418">Kinase</keyword>
<proteinExistence type="predicted"/>
<feature type="domain" description="Helicase ATP-binding" evidence="2">
    <location>
        <begin position="423"/>
        <end position="584"/>
    </location>
</feature>
<keyword evidence="5" id="KW-1185">Reference proteome</keyword>
<evidence type="ECO:0000313" key="4">
    <source>
        <dbReference type="EMBL" id="SHH26211.1"/>
    </source>
</evidence>
<dbReference type="EMBL" id="FQXM01000003">
    <property type="protein sequence ID" value="SHH26211.1"/>
    <property type="molecule type" value="Genomic_DNA"/>
</dbReference>
<dbReference type="InterPro" id="IPR022138">
    <property type="entry name" value="DUF3670"/>
</dbReference>
<keyword evidence="4" id="KW-0723">Serine/threonine-protein kinase</keyword>
<dbReference type="Gene3D" id="3.40.50.10810">
    <property type="entry name" value="Tandem AAA-ATPase domain"/>
    <property type="match status" value="1"/>
</dbReference>
<dbReference type="CDD" id="cd18793">
    <property type="entry name" value="SF2_C_SNF"/>
    <property type="match status" value="1"/>
</dbReference>
<dbReference type="Pfam" id="PF12419">
    <property type="entry name" value="DUF3670"/>
    <property type="match status" value="1"/>
</dbReference>
<dbReference type="InterPro" id="IPR014001">
    <property type="entry name" value="Helicase_ATP-bd"/>
</dbReference>
<dbReference type="GO" id="GO:0005524">
    <property type="term" value="F:ATP binding"/>
    <property type="evidence" value="ECO:0007669"/>
    <property type="project" value="InterPro"/>
</dbReference>
<feature type="domain" description="Helicase C-terminal" evidence="3">
    <location>
        <begin position="707"/>
        <end position="872"/>
    </location>
</feature>
<reference evidence="4 5" key="1">
    <citation type="submission" date="2016-11" db="EMBL/GenBank/DDBJ databases">
        <authorList>
            <person name="Jaros S."/>
            <person name="Januszkiewicz K."/>
            <person name="Wedrychowicz H."/>
        </authorList>
    </citation>
    <scope>NUCLEOTIDE SEQUENCE [LARGE SCALE GENOMIC DNA]</scope>
    <source>
        <strain evidence="4 5">DSM 8605</strain>
    </source>
</reference>
<dbReference type="PANTHER" id="PTHR10799">
    <property type="entry name" value="SNF2/RAD54 HELICASE FAMILY"/>
    <property type="match status" value="1"/>
</dbReference>
<dbReference type="InterPro" id="IPR049730">
    <property type="entry name" value="SNF2/RAD54-like_C"/>
</dbReference>
<dbReference type="Pfam" id="PF00271">
    <property type="entry name" value="Helicase_C"/>
    <property type="match status" value="1"/>
</dbReference>
<gene>
    <name evidence="4" type="ORF">SAMN02745207_00559</name>
</gene>
<keyword evidence="4" id="KW-0808">Transferase</keyword>
<evidence type="ECO:0000313" key="5">
    <source>
        <dbReference type="Proteomes" id="UP000184447"/>
    </source>
</evidence>
<dbReference type="Gene3D" id="3.40.50.300">
    <property type="entry name" value="P-loop containing nucleotide triphosphate hydrolases"/>
    <property type="match status" value="1"/>
</dbReference>
<organism evidence="4 5">
    <name type="scientific">Clostridium grantii DSM 8605</name>
    <dbReference type="NCBI Taxonomy" id="1121316"/>
    <lineage>
        <taxon>Bacteria</taxon>
        <taxon>Bacillati</taxon>
        <taxon>Bacillota</taxon>
        <taxon>Clostridia</taxon>
        <taxon>Eubacteriales</taxon>
        <taxon>Clostridiaceae</taxon>
        <taxon>Clostridium</taxon>
    </lineage>
</organism>
<name>A0A1M5RIX2_9CLOT</name>
<evidence type="ECO:0000259" key="2">
    <source>
        <dbReference type="PROSITE" id="PS51192"/>
    </source>
</evidence>
<dbReference type="PROSITE" id="PS51192">
    <property type="entry name" value="HELICASE_ATP_BIND_1"/>
    <property type="match status" value="1"/>
</dbReference>
<dbReference type="InterPro" id="IPR000330">
    <property type="entry name" value="SNF2_N"/>
</dbReference>
<evidence type="ECO:0000259" key="3">
    <source>
        <dbReference type="PROSITE" id="PS51194"/>
    </source>
</evidence>
<dbReference type="InterPro" id="IPR001650">
    <property type="entry name" value="Helicase_C-like"/>
</dbReference>
<dbReference type="InterPro" id="IPR027417">
    <property type="entry name" value="P-loop_NTPase"/>
</dbReference>
<dbReference type="PROSITE" id="PS51194">
    <property type="entry name" value="HELICASE_CTER"/>
    <property type="match status" value="1"/>
</dbReference>
<dbReference type="SMART" id="SM00490">
    <property type="entry name" value="HELICc"/>
    <property type="match status" value="1"/>
</dbReference>
<keyword evidence="1" id="KW-0378">Hydrolase</keyword>
<dbReference type="RefSeq" id="WP_073336784.1">
    <property type="nucleotide sequence ID" value="NZ_FQXM01000003.1"/>
</dbReference>
<dbReference type="OrthoDB" id="9760715at2"/>
<accession>A0A1M5RIX2</accession>
<dbReference type="Proteomes" id="UP000184447">
    <property type="component" value="Unassembled WGS sequence"/>
</dbReference>
<dbReference type="GO" id="GO:0004674">
    <property type="term" value="F:protein serine/threonine kinase activity"/>
    <property type="evidence" value="ECO:0007669"/>
    <property type="project" value="UniProtKB-KW"/>
</dbReference>
<dbReference type="SUPFAM" id="SSF52540">
    <property type="entry name" value="P-loop containing nucleoside triphosphate hydrolases"/>
    <property type="match status" value="2"/>
</dbReference>
<protein>
    <submittedName>
        <fullName evidence="4">Non-specific serine/threonine protein kinase</fullName>
    </submittedName>
</protein>
<sequence length="878" mass="100679">MKLIAIITPKGFQIDFDYNSKGSLSIIEENFIEAYNNNLFKALYELSLENKKSDLSPSMDFLYKISKSITTGLIKNPQIEFARENINFSLDNEEITRLVSICPYIIGSEYLNNHWIELIVSELVEVFKNDIKDFVGTVDEYFSKKGCNLHIPGRIYFHLVESKKEEYPFAFLATYAQLTEIKGKVKHIPLKNALIEYKNDNDQLLRLLATVNKATEKSSFISEIMESGEIFHPLAMSIEDAYTFLKEIPIYEESGILCRIPNWWKQKSNALKLNVSVGNNPSFVGQEALMDFDLNIALGEDTLTKKEIEQLMAENEGLAFLKGKWVEVNHEKLQQVLLAYEQAETLMESKDLSMIEAMKLQLNAHKLLKISEHECDINVTEGQWFDDVLNNLKNPEKINEVSCGNNFNASLRNYQKQGLSWLYYMKQLGLGACLADDMGLGKTIQVIALLNYLKENKKDKSLLIIPASLLGNWEKELIKFAPEIKYYILHSSKTKVSQDYNEDFLKDYQVIITTYTMISKQVWLHDINWDLLILDEAQAIKNAGSIKTKTAKKIKSSFRIAMTGTPIENSLSDLWSLFDFLNSGLLGTSKEFSLLVKQLKENPEGNKNLKKVVSPFILRRIKTDKSIINDLPDKVEMKSFANLTKKQGALYASLVKDLNNKLNDSEGIARKGLILSSLMKFKQICNHPDQYLGENLFIENESGKFARLREICETVYERRERILVFTQFKEMTEPLNEFLETIFHHKGRVIHGGTPVKKRQQIVDDFQGEDYVPFMVLSLKAGGVGLNLTAANHVVHFDRWWNPAVENQATDRAFRIGQKKNVIVHKFITQGTIEEKIDLLMEEKTKLSQEIISTSQENWITEMSNSELLELFKLAIPK</sequence>